<dbReference type="Gene3D" id="3.30.60.90">
    <property type="match status" value="2"/>
</dbReference>
<comment type="function">
    <text evidence="1">Acetyltransferase enzyme. Acetylates histones, giving a specific tag for transcriptional activation.</text>
</comment>
<evidence type="ECO:0000259" key="18">
    <source>
        <dbReference type="PROSITE" id="PS50134"/>
    </source>
</evidence>
<evidence type="ECO:0000256" key="2">
    <source>
        <dbReference type="ARBA" id="ARBA00004123"/>
    </source>
</evidence>
<dbReference type="SMART" id="SM00291">
    <property type="entry name" value="ZnF_ZZ"/>
    <property type="match status" value="2"/>
</dbReference>
<dbReference type="PROSITE" id="PS01359">
    <property type="entry name" value="ZF_PHD_1"/>
    <property type="match status" value="1"/>
</dbReference>
<comment type="subcellular location">
    <subcellularLocation>
        <location evidence="2">Nucleus</location>
    </subcellularLocation>
</comment>
<keyword evidence="8" id="KW-0156">Chromatin regulator</keyword>
<dbReference type="PROSITE" id="PS50135">
    <property type="entry name" value="ZF_ZZ_2"/>
    <property type="match status" value="1"/>
</dbReference>
<dbReference type="EMBL" id="CM029044">
    <property type="protein sequence ID" value="KAG2608392.1"/>
    <property type="molecule type" value="Genomic_DNA"/>
</dbReference>
<evidence type="ECO:0000256" key="12">
    <source>
        <dbReference type="ARBA" id="ARBA00023242"/>
    </source>
</evidence>
<dbReference type="SUPFAM" id="SSF57903">
    <property type="entry name" value="FYVE/PHD zinc finger"/>
    <property type="match status" value="1"/>
</dbReference>
<keyword evidence="22" id="KW-1185">Reference proteome</keyword>
<evidence type="ECO:0000256" key="13">
    <source>
        <dbReference type="ARBA" id="ARBA00023315"/>
    </source>
</evidence>
<dbReference type="GO" id="GO:0005634">
    <property type="term" value="C:nucleus"/>
    <property type="evidence" value="ECO:0007669"/>
    <property type="project" value="UniProtKB-SubCell"/>
</dbReference>
<dbReference type="GO" id="GO:0004402">
    <property type="term" value="F:histone acetyltransferase activity"/>
    <property type="evidence" value="ECO:0007669"/>
    <property type="project" value="InterPro"/>
</dbReference>
<dbReference type="Pfam" id="PF08214">
    <property type="entry name" value="HAT_KAT11"/>
    <property type="match status" value="1"/>
</dbReference>
<feature type="region of interest" description="Disordered" evidence="16">
    <location>
        <begin position="1"/>
        <end position="22"/>
    </location>
</feature>
<dbReference type="InterPro" id="IPR019787">
    <property type="entry name" value="Znf_PHD-finger"/>
</dbReference>
<evidence type="ECO:0000259" key="17">
    <source>
        <dbReference type="PROSITE" id="PS50016"/>
    </source>
</evidence>
<dbReference type="Proteomes" id="UP000823388">
    <property type="component" value="Chromosome 4N"/>
</dbReference>
<feature type="domain" description="ZZ-type" evidence="19">
    <location>
        <begin position="1271"/>
        <end position="1334"/>
    </location>
</feature>
<evidence type="ECO:0000256" key="8">
    <source>
        <dbReference type="ARBA" id="ARBA00022853"/>
    </source>
</evidence>
<dbReference type="PROSITE" id="PS50016">
    <property type="entry name" value="ZF_PHD_2"/>
    <property type="match status" value="1"/>
</dbReference>
<dbReference type="InterPro" id="IPR013083">
    <property type="entry name" value="Znf_RING/FYVE/PHD"/>
</dbReference>
<dbReference type="Gene3D" id="1.20.1020.10">
    <property type="entry name" value="TAZ domain"/>
    <property type="match status" value="2"/>
</dbReference>
<evidence type="ECO:0000256" key="11">
    <source>
        <dbReference type="ARBA" id="ARBA00023163"/>
    </source>
</evidence>
<reference evidence="21" key="1">
    <citation type="submission" date="2020-05" db="EMBL/GenBank/DDBJ databases">
        <title>WGS assembly of Panicum virgatum.</title>
        <authorList>
            <person name="Lovell J.T."/>
            <person name="Jenkins J."/>
            <person name="Shu S."/>
            <person name="Juenger T.E."/>
            <person name="Schmutz J."/>
        </authorList>
    </citation>
    <scope>NUCLEOTIDE SEQUENCE</scope>
    <source>
        <strain evidence="21">AP13</strain>
    </source>
</reference>
<dbReference type="GO" id="GO:0003713">
    <property type="term" value="F:transcription coactivator activity"/>
    <property type="evidence" value="ECO:0007669"/>
    <property type="project" value="TreeGrafter"/>
</dbReference>
<dbReference type="EC" id="2.3.1.48" evidence="3"/>
<dbReference type="GO" id="GO:0031490">
    <property type="term" value="F:chromatin DNA binding"/>
    <property type="evidence" value="ECO:0007669"/>
    <property type="project" value="TreeGrafter"/>
</dbReference>
<keyword evidence="11" id="KW-0804">Transcription</keyword>
<dbReference type="SMART" id="SM00249">
    <property type="entry name" value="PHD"/>
    <property type="match status" value="1"/>
</dbReference>
<evidence type="ECO:0000256" key="5">
    <source>
        <dbReference type="ARBA" id="ARBA00022723"/>
    </source>
</evidence>
<evidence type="ECO:0000256" key="9">
    <source>
        <dbReference type="ARBA" id="ARBA00023015"/>
    </source>
</evidence>
<dbReference type="Pfam" id="PF00628">
    <property type="entry name" value="PHD"/>
    <property type="match status" value="1"/>
</dbReference>
<evidence type="ECO:0000256" key="4">
    <source>
        <dbReference type="ARBA" id="ARBA00022679"/>
    </source>
</evidence>
<evidence type="ECO:0000259" key="19">
    <source>
        <dbReference type="PROSITE" id="PS50135"/>
    </source>
</evidence>
<evidence type="ECO:0000256" key="7">
    <source>
        <dbReference type="ARBA" id="ARBA00022833"/>
    </source>
</evidence>
<keyword evidence="5" id="KW-0479">Metal-binding</keyword>
<evidence type="ECO:0000256" key="1">
    <source>
        <dbReference type="ARBA" id="ARBA00002581"/>
    </source>
</evidence>
<evidence type="ECO:0000259" key="20">
    <source>
        <dbReference type="PROSITE" id="PS51727"/>
    </source>
</evidence>
<dbReference type="FunFam" id="3.30.60.90:FF:000022">
    <property type="entry name" value="Histone acetyltransferase of the CBP family 12"/>
    <property type="match status" value="1"/>
</dbReference>
<organism evidence="21 22">
    <name type="scientific">Panicum virgatum</name>
    <name type="common">Blackwell switchgrass</name>
    <dbReference type="NCBI Taxonomy" id="38727"/>
    <lineage>
        <taxon>Eukaryota</taxon>
        <taxon>Viridiplantae</taxon>
        <taxon>Streptophyta</taxon>
        <taxon>Embryophyta</taxon>
        <taxon>Tracheophyta</taxon>
        <taxon>Spermatophyta</taxon>
        <taxon>Magnoliopsida</taxon>
        <taxon>Liliopsida</taxon>
        <taxon>Poales</taxon>
        <taxon>Poaceae</taxon>
        <taxon>PACMAD clade</taxon>
        <taxon>Panicoideae</taxon>
        <taxon>Panicodae</taxon>
        <taxon>Paniceae</taxon>
        <taxon>Panicinae</taxon>
        <taxon>Panicum</taxon>
        <taxon>Panicum sect. Hiantes</taxon>
    </lineage>
</organism>
<dbReference type="EMBL" id="CM029044">
    <property type="protein sequence ID" value="KAG2608388.1"/>
    <property type="molecule type" value="Genomic_DNA"/>
</dbReference>
<dbReference type="Pfam" id="PF02135">
    <property type="entry name" value="zf-TAZ"/>
    <property type="match status" value="2"/>
</dbReference>
<sequence length="1574" mass="179359">MNVPGQMSGQPAQMNLGGGRGLQQHQPLQVASCHLDMDPQFLKMRSIMHRNIVDRLMKTQNFAENQSLEKIADRLEKFLYRQHPTKADYYAMLKEPIDPHLQVAVRAFSNHGGHQRQQMSHQTPTSSRCGTMVPTPGISQSSMSDGYQDPSINVLQNSMAISDSSVMCPVGMQRQVAHMIPTPGFSHHQLLSPNPAYSNGAGYLNGESNDIQQVHEQKPVPFSINQSSYSMQHLGTHVGSGVHSRILEDSSPYGLSDPQINGDMGLPGPNMQLPYRTVGAKEFMNLPPYGNSPEKPLQQEFICHLPRGTPTSSCVSGNFYGTVSSSSTPTGNQNMNAAQILSTSRMEFALLTSQTTQQPLQPKSVIKSEVLDQTENVNIRKSHFPYQHQQQNYFEPNHRCSQFVKESELGSCRDEQLFNQEILPYDELMYSDKSNQTYRQYVSDNNIQVTMDSQQLLSSHVKDTELMNSMFQRTMSQDAAEQHFSPDWLNTGCAMTPIDHKLSKLPSKGSEQATNKCYLQSRWPIMFIHANFCPGPFRGSCKSQDCAHAQEILKHSNDCQVRDCLYGQCKQSKEAIYHYNNCVNKHCLICREAFESLSHYCDQTSKQNTIERSINGAHGDRMGINMVAAETFDDQPPISKRLRLQPMPPNVFDCDDAYVPQACPNFVSQQAHPKHLGQDRRIFPKQEQNIEIDIQPPQRVEIIGSGTIGKTSAIQSYEIPGVSNGVSNELDSHIKKENWLPNKDTNESALDIKDSANGSTNAMMPNIEKTKRKGISLMELFTPDQIYEHVRSLRQWVGQSKAKAEKNQVIGHSENLNSCQLCKVEKLFFEPPPKYCSSCGARIKRNAPYYSGSITESGSYYFCVPCYSESRSESILVNNIQLLKTKLAKKRNDDELEEAWVACDKCKRWQHQICALFNAKRNDEEKDAEYICHSCYIQEIENGMRTPLPQNTIPGAKDLQRTVLSDHIEERLFQRLKEERQNRANKYGKKFDEVPGAEGLVVRVVSSVDKKLEVKPHFLEIFREENYPAEFPYRSKAILLFQRIEGVEVCLFGMYVQEFGAECAFPNQRWVYLSYLDSVKYFRPEIETVSGEALRTFVYHEILIGYLQYCKQRGFTSCYIWACPPFKGEDYIMYCHPEIQKTPKSDKLREWYLSMLRKATNEGIVVELTNLYEHFFNPKTDCKAKVTAARLPYFDGDYWPGAAEDIINQICLPEDDRNLQKKGKLKKTITKRSLKLAGITDLSGNASKDAMLMQKLGEAIYPMKEDLITVHLQYSCHHCCIPMVSGRRWVCNQCKSFYICDKCYNVEEQHEEKERHPSNSTDFHILHPVEIDGVPKDTKDRDGILESEFFDTRQAFLSLCQGNHYQYDTLRGAKHSSMMVLYHLHNPTEPAFVTTCDICKNDIRTGQGWRCKECDYDECAACYKHNEGANHVHKLTKHPAGSDMDAQQKKSVETTEILLQLLAHAGSCPARGGCHYPNCRKLKSLFHHGAQCKIRSSGGCRLCKKVWSFIQLHARVCKESQCNMPRCRDQKELWRKLQLMQWQSESRRRAAVNQMMMQRQLESSNRAAGNGVNV</sequence>
<dbReference type="InterPro" id="IPR031162">
    <property type="entry name" value="CBP_P300_HAT"/>
</dbReference>
<dbReference type="PROSITE" id="PS01357">
    <property type="entry name" value="ZF_ZZ_1"/>
    <property type="match status" value="1"/>
</dbReference>
<dbReference type="PANTHER" id="PTHR13808">
    <property type="entry name" value="CBP/P300-RELATED"/>
    <property type="match status" value="1"/>
</dbReference>
<keyword evidence="7" id="KW-0862">Zinc</keyword>
<dbReference type="SUPFAM" id="SSF57850">
    <property type="entry name" value="RING/U-box"/>
    <property type="match status" value="2"/>
</dbReference>
<dbReference type="GO" id="GO:0008270">
    <property type="term" value="F:zinc ion binding"/>
    <property type="evidence" value="ECO:0007669"/>
    <property type="project" value="UniProtKB-KW"/>
</dbReference>
<feature type="domain" description="TAZ-type" evidence="18">
    <location>
        <begin position="512"/>
        <end position="593"/>
    </location>
</feature>
<evidence type="ECO:0000256" key="14">
    <source>
        <dbReference type="ARBA" id="ARBA00048017"/>
    </source>
</evidence>
<accession>A0A8T0TFJ9</accession>
<keyword evidence="10" id="KW-0010">Activator</keyword>
<dbReference type="InterPro" id="IPR013178">
    <property type="entry name" value="Histone_AcTrfase_Rtt109/CBP"/>
</dbReference>
<evidence type="ECO:0000256" key="15">
    <source>
        <dbReference type="PROSITE-ProRule" id="PRU00228"/>
    </source>
</evidence>
<comment type="caution">
    <text evidence="21">The sequence shown here is derived from an EMBL/GenBank/DDBJ whole genome shotgun (WGS) entry which is preliminary data.</text>
</comment>
<dbReference type="SMART" id="SM01250">
    <property type="entry name" value="KAT11"/>
    <property type="match status" value="1"/>
</dbReference>
<dbReference type="PANTHER" id="PTHR13808:SF33">
    <property type="entry name" value="HISTONE ACETYLTRANSFERASE"/>
    <property type="match status" value="1"/>
</dbReference>
<dbReference type="InterPro" id="IPR000197">
    <property type="entry name" value="Znf_TAZ"/>
</dbReference>
<dbReference type="OrthoDB" id="899at2759"/>
<dbReference type="GO" id="GO:0005667">
    <property type="term" value="C:transcription regulator complex"/>
    <property type="evidence" value="ECO:0007669"/>
    <property type="project" value="TreeGrafter"/>
</dbReference>
<name>A0A8T0TFJ9_PANVG</name>
<dbReference type="SUPFAM" id="SSF57933">
    <property type="entry name" value="TAZ domain"/>
    <property type="match status" value="2"/>
</dbReference>
<keyword evidence="13" id="KW-0012">Acyltransferase</keyword>
<dbReference type="Gene3D" id="3.30.40.10">
    <property type="entry name" value="Zinc/RING finger domain, C3HC4 (zinc finger)"/>
    <property type="match status" value="1"/>
</dbReference>
<dbReference type="InterPro" id="IPR019786">
    <property type="entry name" value="Zinc_finger_PHD-type_CS"/>
</dbReference>
<dbReference type="SMART" id="SM00551">
    <property type="entry name" value="ZnF_TAZ"/>
    <property type="match status" value="2"/>
</dbReference>
<evidence type="ECO:0000256" key="16">
    <source>
        <dbReference type="SAM" id="MobiDB-lite"/>
    </source>
</evidence>
<gene>
    <name evidence="21" type="ORF">PVAP13_4NG316600</name>
</gene>
<keyword evidence="4" id="KW-0808">Transferase</keyword>
<keyword evidence="6 15" id="KW-0863">Zinc-finger</keyword>
<dbReference type="PROSITE" id="PS50134">
    <property type="entry name" value="ZF_TAZ"/>
    <property type="match status" value="2"/>
</dbReference>
<evidence type="ECO:0000313" key="21">
    <source>
        <dbReference type="EMBL" id="KAG2608388.1"/>
    </source>
</evidence>
<dbReference type="GO" id="GO:0000123">
    <property type="term" value="C:histone acetyltransferase complex"/>
    <property type="evidence" value="ECO:0007669"/>
    <property type="project" value="TreeGrafter"/>
</dbReference>
<feature type="domain" description="PHD-type" evidence="17">
    <location>
        <begin position="860"/>
        <end position="938"/>
    </location>
</feature>
<dbReference type="GO" id="GO:0045944">
    <property type="term" value="P:positive regulation of transcription by RNA polymerase II"/>
    <property type="evidence" value="ECO:0007669"/>
    <property type="project" value="TreeGrafter"/>
</dbReference>
<evidence type="ECO:0000313" key="22">
    <source>
        <dbReference type="Proteomes" id="UP000823388"/>
    </source>
</evidence>
<dbReference type="InterPro" id="IPR011011">
    <property type="entry name" value="Znf_FYVE_PHD"/>
</dbReference>
<feature type="domain" description="CBP/p300-type HAT" evidence="20">
    <location>
        <begin position="953"/>
        <end position="1389"/>
    </location>
</feature>
<keyword evidence="12" id="KW-0539">Nucleus</keyword>
<evidence type="ECO:0000256" key="10">
    <source>
        <dbReference type="ARBA" id="ARBA00023159"/>
    </source>
</evidence>
<dbReference type="InterPro" id="IPR035898">
    <property type="entry name" value="TAZ_dom_sf"/>
</dbReference>
<evidence type="ECO:0000256" key="3">
    <source>
        <dbReference type="ARBA" id="ARBA00013184"/>
    </source>
</evidence>
<feature type="compositionally biased region" description="Polar residues" evidence="16">
    <location>
        <begin position="1"/>
        <end position="13"/>
    </location>
</feature>
<proteinExistence type="predicted"/>
<feature type="domain" description="TAZ-type" evidence="18">
    <location>
        <begin position="1445"/>
        <end position="1530"/>
    </location>
</feature>
<protein>
    <recommendedName>
        <fullName evidence="3">histone acetyltransferase</fullName>
        <ecNumber evidence="3">2.3.1.48</ecNumber>
    </recommendedName>
</protein>
<dbReference type="CDD" id="cd15614">
    <property type="entry name" value="PHD_HAC_like"/>
    <property type="match status" value="1"/>
</dbReference>
<dbReference type="PROSITE" id="PS51727">
    <property type="entry name" value="CBP_P300_HAT"/>
    <property type="match status" value="1"/>
</dbReference>
<comment type="catalytic activity">
    <reaction evidence="14">
        <text>L-lysyl-[protein] + acetyl-CoA = N(6)-acetyl-L-lysyl-[protein] + CoA + H(+)</text>
        <dbReference type="Rhea" id="RHEA:45948"/>
        <dbReference type="Rhea" id="RHEA-COMP:9752"/>
        <dbReference type="Rhea" id="RHEA-COMP:10731"/>
        <dbReference type="ChEBI" id="CHEBI:15378"/>
        <dbReference type="ChEBI" id="CHEBI:29969"/>
        <dbReference type="ChEBI" id="CHEBI:57287"/>
        <dbReference type="ChEBI" id="CHEBI:57288"/>
        <dbReference type="ChEBI" id="CHEBI:61930"/>
        <dbReference type="EC" id="2.3.1.48"/>
    </reaction>
</comment>
<dbReference type="InterPro" id="IPR000433">
    <property type="entry name" value="Znf_ZZ"/>
</dbReference>
<keyword evidence="9" id="KW-0805">Transcription regulation</keyword>
<dbReference type="InterPro" id="IPR001965">
    <property type="entry name" value="Znf_PHD"/>
</dbReference>
<evidence type="ECO:0000256" key="6">
    <source>
        <dbReference type="ARBA" id="ARBA00022771"/>
    </source>
</evidence>
<dbReference type="InterPro" id="IPR043145">
    <property type="entry name" value="Znf_ZZ_sf"/>
</dbReference>